<evidence type="ECO:0008006" key="4">
    <source>
        <dbReference type="Google" id="ProtNLM"/>
    </source>
</evidence>
<name>A0A0C3KHN8_PISTI</name>
<feature type="compositionally biased region" description="Polar residues" evidence="1">
    <location>
        <begin position="45"/>
        <end position="56"/>
    </location>
</feature>
<dbReference type="Proteomes" id="UP000054217">
    <property type="component" value="Unassembled WGS sequence"/>
</dbReference>
<gene>
    <name evidence="2" type="ORF">M404DRAFT_996805</name>
</gene>
<reference evidence="3" key="2">
    <citation type="submission" date="2015-01" db="EMBL/GenBank/DDBJ databases">
        <title>Evolutionary Origins and Diversification of the Mycorrhizal Mutualists.</title>
        <authorList>
            <consortium name="DOE Joint Genome Institute"/>
            <consortium name="Mycorrhizal Genomics Consortium"/>
            <person name="Kohler A."/>
            <person name="Kuo A."/>
            <person name="Nagy L.G."/>
            <person name="Floudas D."/>
            <person name="Copeland A."/>
            <person name="Barry K.W."/>
            <person name="Cichocki N."/>
            <person name="Veneault-Fourrey C."/>
            <person name="LaButti K."/>
            <person name="Lindquist E.A."/>
            <person name="Lipzen A."/>
            <person name="Lundell T."/>
            <person name="Morin E."/>
            <person name="Murat C."/>
            <person name="Riley R."/>
            <person name="Ohm R."/>
            <person name="Sun H."/>
            <person name="Tunlid A."/>
            <person name="Henrissat B."/>
            <person name="Grigoriev I.V."/>
            <person name="Hibbett D.S."/>
            <person name="Martin F."/>
        </authorList>
    </citation>
    <scope>NUCLEOTIDE SEQUENCE [LARGE SCALE GENOMIC DNA]</scope>
    <source>
        <strain evidence="3">Marx 270</strain>
    </source>
</reference>
<accession>A0A0C3KHN8</accession>
<dbReference type="HOGENOM" id="CLU_172686_2_0_1"/>
<reference evidence="2 3" key="1">
    <citation type="submission" date="2014-04" db="EMBL/GenBank/DDBJ databases">
        <authorList>
            <consortium name="DOE Joint Genome Institute"/>
            <person name="Kuo A."/>
            <person name="Kohler A."/>
            <person name="Costa M.D."/>
            <person name="Nagy L.G."/>
            <person name="Floudas D."/>
            <person name="Copeland A."/>
            <person name="Barry K.W."/>
            <person name="Cichocki N."/>
            <person name="Veneault-Fourrey C."/>
            <person name="LaButti K."/>
            <person name="Lindquist E.A."/>
            <person name="Lipzen A."/>
            <person name="Lundell T."/>
            <person name="Morin E."/>
            <person name="Murat C."/>
            <person name="Sun H."/>
            <person name="Tunlid A."/>
            <person name="Henrissat B."/>
            <person name="Grigoriev I.V."/>
            <person name="Hibbett D.S."/>
            <person name="Martin F."/>
            <person name="Nordberg H.P."/>
            <person name="Cantor M.N."/>
            <person name="Hua S.X."/>
        </authorList>
    </citation>
    <scope>NUCLEOTIDE SEQUENCE [LARGE SCALE GENOMIC DNA]</scope>
    <source>
        <strain evidence="2 3">Marx 270</strain>
    </source>
</reference>
<dbReference type="AlphaFoldDB" id="A0A0C3KHN8"/>
<organism evidence="2 3">
    <name type="scientific">Pisolithus tinctorius Marx 270</name>
    <dbReference type="NCBI Taxonomy" id="870435"/>
    <lineage>
        <taxon>Eukaryota</taxon>
        <taxon>Fungi</taxon>
        <taxon>Dikarya</taxon>
        <taxon>Basidiomycota</taxon>
        <taxon>Agaricomycotina</taxon>
        <taxon>Agaricomycetes</taxon>
        <taxon>Agaricomycetidae</taxon>
        <taxon>Boletales</taxon>
        <taxon>Sclerodermatineae</taxon>
        <taxon>Pisolithaceae</taxon>
        <taxon>Pisolithus</taxon>
    </lineage>
</organism>
<feature type="region of interest" description="Disordered" evidence="1">
    <location>
        <begin position="42"/>
        <end position="64"/>
    </location>
</feature>
<keyword evidence="3" id="KW-1185">Reference proteome</keyword>
<dbReference type="EMBL" id="KN831955">
    <property type="protein sequence ID" value="KIO09112.1"/>
    <property type="molecule type" value="Genomic_DNA"/>
</dbReference>
<feature type="region of interest" description="Disordered" evidence="1">
    <location>
        <begin position="1"/>
        <end position="22"/>
    </location>
</feature>
<dbReference type="OrthoDB" id="10052172at2759"/>
<dbReference type="InParanoid" id="A0A0C3KHN8"/>
<protein>
    <recommendedName>
        <fullName evidence="4">Hypervirulence associated protein TUDOR domain-containing protein</fullName>
    </recommendedName>
</protein>
<feature type="compositionally biased region" description="Basic and acidic residues" evidence="1">
    <location>
        <begin position="1"/>
        <end position="12"/>
    </location>
</feature>
<proteinExistence type="predicted"/>
<sequence>MTHYKQGDHVEYRPVGGAEDTVSHSTGVIEAVEGTGDQTRYVIKNDNTGKSTSYQDKNIVRKVE</sequence>
<evidence type="ECO:0000313" key="3">
    <source>
        <dbReference type="Proteomes" id="UP000054217"/>
    </source>
</evidence>
<evidence type="ECO:0000313" key="2">
    <source>
        <dbReference type="EMBL" id="KIO09112.1"/>
    </source>
</evidence>
<evidence type="ECO:0000256" key="1">
    <source>
        <dbReference type="SAM" id="MobiDB-lite"/>
    </source>
</evidence>